<evidence type="ECO:0008006" key="3">
    <source>
        <dbReference type="Google" id="ProtNLM"/>
    </source>
</evidence>
<evidence type="ECO:0000313" key="1">
    <source>
        <dbReference type="EMBL" id="AIO65826.1"/>
    </source>
</evidence>
<organism evidence="1 2">
    <name type="scientific">Burkholderia oklahomensis</name>
    <dbReference type="NCBI Taxonomy" id="342113"/>
    <lineage>
        <taxon>Bacteria</taxon>
        <taxon>Pseudomonadati</taxon>
        <taxon>Pseudomonadota</taxon>
        <taxon>Betaproteobacteria</taxon>
        <taxon>Burkholderiales</taxon>
        <taxon>Burkholderiaceae</taxon>
        <taxon>Burkholderia</taxon>
        <taxon>pseudomallei group</taxon>
    </lineage>
</organism>
<dbReference type="InterPro" id="IPR036590">
    <property type="entry name" value="SRAP-like"/>
</dbReference>
<protein>
    <recommendedName>
        <fullName evidence="3">Abasic site processing protein</fullName>
    </recommendedName>
</protein>
<proteinExistence type="predicted"/>
<gene>
    <name evidence="1" type="ORF">DM82_3327</name>
</gene>
<dbReference type="GO" id="GO:0003697">
    <property type="term" value="F:single-stranded DNA binding"/>
    <property type="evidence" value="ECO:0007669"/>
    <property type="project" value="InterPro"/>
</dbReference>
<dbReference type="GO" id="GO:0106300">
    <property type="term" value="P:protein-DNA covalent cross-linking repair"/>
    <property type="evidence" value="ECO:0007669"/>
    <property type="project" value="InterPro"/>
</dbReference>
<evidence type="ECO:0000313" key="2">
    <source>
        <dbReference type="Proteomes" id="UP000029424"/>
    </source>
</evidence>
<dbReference type="Pfam" id="PF02586">
    <property type="entry name" value="SRAP"/>
    <property type="match status" value="1"/>
</dbReference>
<name>A0AAI8B5A2_9BURK</name>
<reference evidence="1 2" key="1">
    <citation type="submission" date="2014-06" db="EMBL/GenBank/DDBJ databases">
        <authorList>
            <person name="Bishop-Lilly K.A."/>
            <person name="Broomall S.M."/>
            <person name="Chain P.S."/>
            <person name="Chertkov O."/>
            <person name="Coyne S.R."/>
            <person name="Daligault H.E."/>
            <person name="Davenport K.W."/>
            <person name="Erkkila T."/>
            <person name="Frey K.G."/>
            <person name="Gibbons H.S."/>
            <person name="Gu W."/>
            <person name="Jaissle J."/>
            <person name="Johnson S.L."/>
            <person name="Koroleva G.I."/>
            <person name="Ladner J.T."/>
            <person name="Lo C.-C."/>
            <person name="Minogue T.D."/>
            <person name="Munk C."/>
            <person name="Palacios G.F."/>
            <person name="Redden C.L."/>
            <person name="Rosenzweig C.N."/>
            <person name="Scholz M.B."/>
            <person name="Teshima H."/>
            <person name="Xu Y."/>
        </authorList>
    </citation>
    <scope>NUCLEOTIDE SEQUENCE [LARGE SCALE GENOMIC DNA]</scope>
    <source>
        <strain evidence="1 2">EO147</strain>
    </source>
</reference>
<dbReference type="Gene3D" id="3.90.1680.10">
    <property type="entry name" value="SOS response associated peptidase-like"/>
    <property type="match status" value="1"/>
</dbReference>
<accession>A0AAI8B5A2</accession>
<sequence>MCTQYRAPDEDPGLSELTISLGDLWRRTPWEQEVYTDYLAPIVRALDDGAEALLANFGFWPKAMQRDARDRAKEEGRKVPPIRDTVNARAERIGESPLYGPSWRAGRRALIPAAWFYEPKYTPDDSSNERWRIGLASGAPCAIAGVWRTMQTSGGQTICTMAMITVNADDHRLLRQFHRNFDRVTKKPEEKRSVVIVRARDYDDWLRCPTPEEARSFFTLLPADELHAESAPKPKKA</sequence>
<keyword evidence="2" id="KW-1185">Reference proteome</keyword>
<dbReference type="InterPro" id="IPR003738">
    <property type="entry name" value="SRAP"/>
</dbReference>
<dbReference type="KEGG" id="bok:DM82_3327"/>
<dbReference type="Proteomes" id="UP000029424">
    <property type="component" value="Chromosome 1"/>
</dbReference>
<dbReference type="SUPFAM" id="SSF143081">
    <property type="entry name" value="BB1717-like"/>
    <property type="match status" value="1"/>
</dbReference>
<dbReference type="AlphaFoldDB" id="A0AAI8B5A2"/>
<dbReference type="EMBL" id="CP008726">
    <property type="protein sequence ID" value="AIO65826.1"/>
    <property type="molecule type" value="Genomic_DNA"/>
</dbReference>